<keyword evidence="11" id="KW-0460">Magnesium</keyword>
<evidence type="ECO:0000256" key="3">
    <source>
        <dbReference type="ARBA" id="ARBA00005174"/>
    </source>
</evidence>
<gene>
    <name evidence="17" type="primary">purD</name>
    <name evidence="20" type="ORF">CR152_13425</name>
</gene>
<dbReference type="PANTHER" id="PTHR43472:SF1">
    <property type="entry name" value="PHOSPHORIBOSYLAMINE--GLYCINE LIGASE, CHLOROPLASTIC"/>
    <property type="match status" value="1"/>
</dbReference>
<dbReference type="InterPro" id="IPR011054">
    <property type="entry name" value="Rudment_hybrid_motif"/>
</dbReference>
<keyword evidence="6 17" id="KW-0436">Ligase</keyword>
<dbReference type="EC" id="6.3.4.13" evidence="4 17"/>
<keyword evidence="9 17" id="KW-0658">Purine biosynthesis</keyword>
<comment type="similarity">
    <text evidence="13 17">Belongs to the GARS family.</text>
</comment>
<evidence type="ECO:0000256" key="14">
    <source>
        <dbReference type="ARBA" id="ARBA00042242"/>
    </source>
</evidence>
<dbReference type="SUPFAM" id="SSF56059">
    <property type="entry name" value="Glutathione synthetase ATP-binding domain-like"/>
    <property type="match status" value="1"/>
</dbReference>
<name>A0A2D2DKA8_9BURK</name>
<dbReference type="SMART" id="SM01209">
    <property type="entry name" value="GARS_A"/>
    <property type="match status" value="1"/>
</dbReference>
<dbReference type="GO" id="GO:0006189">
    <property type="term" value="P:'de novo' IMP biosynthetic process"/>
    <property type="evidence" value="ECO:0007669"/>
    <property type="project" value="UniProtKB-UniRule"/>
</dbReference>
<keyword evidence="8 18" id="KW-0547">Nucleotide-binding</keyword>
<dbReference type="Pfam" id="PF01071">
    <property type="entry name" value="GARS_A"/>
    <property type="match status" value="1"/>
</dbReference>
<evidence type="ECO:0000256" key="17">
    <source>
        <dbReference type="HAMAP-Rule" id="MF_00138"/>
    </source>
</evidence>
<keyword evidence="10 18" id="KW-0067">ATP-binding</keyword>
<dbReference type="InterPro" id="IPR020562">
    <property type="entry name" value="PRibGlycinamide_synth_N"/>
</dbReference>
<dbReference type="FunFam" id="3.30.470.20:FF:000031">
    <property type="entry name" value="Phosphoribosylamine--glycine ligase"/>
    <property type="match status" value="1"/>
</dbReference>
<evidence type="ECO:0000256" key="15">
    <source>
        <dbReference type="ARBA" id="ARBA00042864"/>
    </source>
</evidence>
<dbReference type="UniPathway" id="UPA00074">
    <property type="reaction ID" value="UER00125"/>
</dbReference>
<evidence type="ECO:0000256" key="11">
    <source>
        <dbReference type="ARBA" id="ARBA00022842"/>
    </source>
</evidence>
<dbReference type="Pfam" id="PF02843">
    <property type="entry name" value="GARS_C"/>
    <property type="match status" value="1"/>
</dbReference>
<dbReference type="SMART" id="SM01210">
    <property type="entry name" value="GARS_C"/>
    <property type="match status" value="1"/>
</dbReference>
<evidence type="ECO:0000256" key="6">
    <source>
        <dbReference type="ARBA" id="ARBA00022598"/>
    </source>
</evidence>
<feature type="domain" description="ATP-grasp" evidence="19">
    <location>
        <begin position="107"/>
        <end position="314"/>
    </location>
</feature>
<dbReference type="GO" id="GO:0046872">
    <property type="term" value="F:metal ion binding"/>
    <property type="evidence" value="ECO:0007669"/>
    <property type="project" value="UniProtKB-KW"/>
</dbReference>
<reference evidence="20" key="1">
    <citation type="submission" date="2017-10" db="EMBL/GenBank/DDBJ databases">
        <title>Massilia psychrophilum sp. nov., a novel purple-pigmented bacterium isolated from Tianshan glacier, Xinjiang Municipality, China.</title>
        <authorList>
            <person name="Wang H."/>
        </authorList>
    </citation>
    <scope>NUCLEOTIDE SEQUENCE [LARGE SCALE GENOMIC DNA]</scope>
    <source>
        <strain evidence="20">B2</strain>
    </source>
</reference>
<dbReference type="SUPFAM" id="SSF52440">
    <property type="entry name" value="PreATP-grasp domain"/>
    <property type="match status" value="1"/>
</dbReference>
<evidence type="ECO:0000256" key="7">
    <source>
        <dbReference type="ARBA" id="ARBA00022723"/>
    </source>
</evidence>
<dbReference type="RefSeq" id="WP_099875367.1">
    <property type="nucleotide sequence ID" value="NZ_CP024608.1"/>
</dbReference>
<accession>A0A2D2DKA8</accession>
<dbReference type="HAMAP" id="MF_00138">
    <property type="entry name" value="GARS"/>
    <property type="match status" value="1"/>
</dbReference>
<dbReference type="Gene3D" id="3.40.50.20">
    <property type="match status" value="1"/>
</dbReference>
<dbReference type="FunFam" id="3.30.1490.20:FF:000006">
    <property type="entry name" value="phosphoribosylamine--glycine ligase, chloroplastic-like"/>
    <property type="match status" value="1"/>
</dbReference>
<evidence type="ECO:0000256" key="2">
    <source>
        <dbReference type="ARBA" id="ARBA00001946"/>
    </source>
</evidence>
<dbReference type="Pfam" id="PF02844">
    <property type="entry name" value="GARS_N"/>
    <property type="match status" value="1"/>
</dbReference>
<dbReference type="InterPro" id="IPR037123">
    <property type="entry name" value="PRibGlycinamide_synth_C_sf"/>
</dbReference>
<evidence type="ECO:0000256" key="10">
    <source>
        <dbReference type="ARBA" id="ARBA00022840"/>
    </source>
</evidence>
<comment type="catalytic activity">
    <reaction evidence="17">
        <text>5-phospho-beta-D-ribosylamine + glycine + ATP = N(1)-(5-phospho-beta-D-ribosyl)glycinamide + ADP + phosphate + H(+)</text>
        <dbReference type="Rhea" id="RHEA:17453"/>
        <dbReference type="ChEBI" id="CHEBI:15378"/>
        <dbReference type="ChEBI" id="CHEBI:30616"/>
        <dbReference type="ChEBI" id="CHEBI:43474"/>
        <dbReference type="ChEBI" id="CHEBI:57305"/>
        <dbReference type="ChEBI" id="CHEBI:58681"/>
        <dbReference type="ChEBI" id="CHEBI:143788"/>
        <dbReference type="ChEBI" id="CHEBI:456216"/>
        <dbReference type="EC" id="6.3.4.13"/>
    </reaction>
</comment>
<dbReference type="InterPro" id="IPR013815">
    <property type="entry name" value="ATP_grasp_subdomain_1"/>
</dbReference>
<keyword evidence="21" id="KW-1185">Reference proteome</keyword>
<dbReference type="GO" id="GO:0009113">
    <property type="term" value="P:purine nucleobase biosynthetic process"/>
    <property type="evidence" value="ECO:0007669"/>
    <property type="project" value="InterPro"/>
</dbReference>
<sequence length="422" mass="45217">MKILVVGSGGREHALAWKLAQSERIQMVYVAPGNGGTARDIRLVNVDLTDPEQLAEFVQREGIALTVVGPETPLAAGIVNLFRGRGLKIFGPTKEAAQLESSKDFAKAFMQRHGIPTATYQTFSDVAQAHAYIDANGAPIVIKADGLAAGKGVVVAMTLEEAHQAVDHMLADNRFGDAGARIVIEEFLAGEEASFIVMCDGKNILALATSQDHKRLKDADEGPNTGGMGAYSPAPIVTPAMHARVMREIINPTINGMAKDGIPFTGFLYAGLMIDDKGNPKTLEFNCRMGDPETQPIMARLKSDLVTVMEHAVNGTLDTVELEWDRRTAVGVVMAAAGYPDDPRKSDVIDGIPAETPECVTFHAGTQQAGGKLVTSGGRVLCVVGLGDSVKMAQKQAYETVDKIHFNGAQFRRDIGWRGLKH</sequence>
<dbReference type="KEGG" id="mass:CR152_13425"/>
<dbReference type="FunFam" id="3.90.600.10:FF:000001">
    <property type="entry name" value="Trifunctional purine biosynthetic protein adenosine-3"/>
    <property type="match status" value="1"/>
</dbReference>
<evidence type="ECO:0000256" key="8">
    <source>
        <dbReference type="ARBA" id="ARBA00022741"/>
    </source>
</evidence>
<evidence type="ECO:0000256" key="16">
    <source>
        <dbReference type="ARBA" id="ARBA00079592"/>
    </source>
</evidence>
<dbReference type="OrthoDB" id="9807240at2"/>
<dbReference type="GO" id="GO:0005524">
    <property type="term" value="F:ATP binding"/>
    <property type="evidence" value="ECO:0007669"/>
    <property type="project" value="UniProtKB-UniRule"/>
</dbReference>
<dbReference type="InterPro" id="IPR000115">
    <property type="entry name" value="PRibGlycinamide_synth"/>
</dbReference>
<evidence type="ECO:0000313" key="21">
    <source>
        <dbReference type="Proteomes" id="UP000229897"/>
    </source>
</evidence>
<dbReference type="Gene3D" id="3.90.600.10">
    <property type="entry name" value="Phosphoribosylglycinamide synthetase, C-terminal domain"/>
    <property type="match status" value="1"/>
</dbReference>
<evidence type="ECO:0000256" key="13">
    <source>
        <dbReference type="ARBA" id="ARBA00038345"/>
    </source>
</evidence>
<evidence type="ECO:0000313" key="20">
    <source>
        <dbReference type="EMBL" id="ATQ75409.1"/>
    </source>
</evidence>
<keyword evidence="7" id="KW-0479">Metal-binding</keyword>
<dbReference type="SUPFAM" id="SSF51246">
    <property type="entry name" value="Rudiment single hybrid motif"/>
    <property type="match status" value="1"/>
</dbReference>
<dbReference type="EMBL" id="CP024608">
    <property type="protein sequence ID" value="ATQ75409.1"/>
    <property type="molecule type" value="Genomic_DNA"/>
</dbReference>
<evidence type="ECO:0000256" key="4">
    <source>
        <dbReference type="ARBA" id="ARBA00013255"/>
    </source>
</evidence>
<dbReference type="FunFam" id="3.40.50.20:FF:000006">
    <property type="entry name" value="Phosphoribosylamine--glycine ligase, chloroplastic"/>
    <property type="match status" value="1"/>
</dbReference>
<keyword evidence="12" id="KW-0464">Manganese</keyword>
<evidence type="ECO:0000259" key="19">
    <source>
        <dbReference type="PROSITE" id="PS50975"/>
    </source>
</evidence>
<evidence type="ECO:0000256" key="12">
    <source>
        <dbReference type="ARBA" id="ARBA00023211"/>
    </source>
</evidence>
<dbReference type="PANTHER" id="PTHR43472">
    <property type="entry name" value="PHOSPHORIBOSYLAMINE--GLYCINE LIGASE"/>
    <property type="match status" value="1"/>
</dbReference>
<dbReference type="InterPro" id="IPR020560">
    <property type="entry name" value="PRibGlycinamide_synth_C-dom"/>
</dbReference>
<dbReference type="Gene3D" id="3.30.470.20">
    <property type="entry name" value="ATP-grasp fold, B domain"/>
    <property type="match status" value="1"/>
</dbReference>
<dbReference type="InterPro" id="IPR011761">
    <property type="entry name" value="ATP-grasp"/>
</dbReference>
<comment type="cofactor">
    <cofactor evidence="2">
        <name>Mg(2+)</name>
        <dbReference type="ChEBI" id="CHEBI:18420"/>
    </cofactor>
</comment>
<evidence type="ECO:0000256" key="5">
    <source>
        <dbReference type="ARBA" id="ARBA00020605"/>
    </source>
</evidence>
<organism evidence="20 21">
    <name type="scientific">Massilia violaceinigra</name>
    <dbReference type="NCBI Taxonomy" id="2045208"/>
    <lineage>
        <taxon>Bacteria</taxon>
        <taxon>Pseudomonadati</taxon>
        <taxon>Pseudomonadota</taxon>
        <taxon>Betaproteobacteria</taxon>
        <taxon>Burkholderiales</taxon>
        <taxon>Oxalobacteraceae</taxon>
        <taxon>Telluria group</taxon>
        <taxon>Massilia</taxon>
    </lineage>
</organism>
<dbReference type="GO" id="GO:0004637">
    <property type="term" value="F:phosphoribosylamine-glycine ligase activity"/>
    <property type="evidence" value="ECO:0007669"/>
    <property type="project" value="UniProtKB-UniRule"/>
</dbReference>
<dbReference type="NCBIfam" id="TIGR00877">
    <property type="entry name" value="purD"/>
    <property type="match status" value="1"/>
</dbReference>
<dbReference type="Gene3D" id="3.30.1490.20">
    <property type="entry name" value="ATP-grasp fold, A domain"/>
    <property type="match status" value="1"/>
</dbReference>
<dbReference type="Proteomes" id="UP000229897">
    <property type="component" value="Chromosome"/>
</dbReference>
<comment type="pathway">
    <text evidence="3 17">Purine metabolism; IMP biosynthesis via de novo pathway; N(1)-(5-phospho-D-ribosyl)glycinamide from 5-phospho-alpha-D-ribose 1-diphosphate: step 2/2.</text>
</comment>
<comment type="cofactor">
    <cofactor evidence="1">
        <name>Mn(2+)</name>
        <dbReference type="ChEBI" id="CHEBI:29035"/>
    </cofactor>
</comment>
<evidence type="ECO:0000256" key="18">
    <source>
        <dbReference type="PROSITE-ProRule" id="PRU00409"/>
    </source>
</evidence>
<protein>
    <recommendedName>
        <fullName evidence="5 17">Phosphoribosylamine--glycine ligase</fullName>
        <ecNumber evidence="4 17">6.3.4.13</ecNumber>
    </recommendedName>
    <alternativeName>
        <fullName evidence="16 17">GARS</fullName>
    </alternativeName>
    <alternativeName>
        <fullName evidence="14 17">Glycinamide ribonucleotide synthetase</fullName>
    </alternativeName>
    <alternativeName>
        <fullName evidence="15 17">Phosphoribosylglycinamide synthetase</fullName>
    </alternativeName>
</protein>
<evidence type="ECO:0000256" key="1">
    <source>
        <dbReference type="ARBA" id="ARBA00001936"/>
    </source>
</evidence>
<dbReference type="InterPro" id="IPR016185">
    <property type="entry name" value="PreATP-grasp_dom_sf"/>
</dbReference>
<evidence type="ECO:0000256" key="9">
    <source>
        <dbReference type="ARBA" id="ARBA00022755"/>
    </source>
</evidence>
<proteinExistence type="inferred from homology"/>
<dbReference type="PROSITE" id="PS50975">
    <property type="entry name" value="ATP_GRASP"/>
    <property type="match status" value="1"/>
</dbReference>
<dbReference type="AlphaFoldDB" id="A0A2D2DKA8"/>
<dbReference type="InterPro" id="IPR020561">
    <property type="entry name" value="PRibGlycinamid_synth_ATP-grasp"/>
</dbReference>